<keyword evidence="6" id="KW-0560">Oxidoreductase</keyword>
<evidence type="ECO:0000256" key="6">
    <source>
        <dbReference type="RuleBase" id="RU000461"/>
    </source>
</evidence>
<dbReference type="GO" id="GO:0005506">
    <property type="term" value="F:iron ion binding"/>
    <property type="evidence" value="ECO:0007669"/>
    <property type="project" value="InterPro"/>
</dbReference>
<dbReference type="PRINTS" id="PR00463">
    <property type="entry name" value="EP450I"/>
</dbReference>
<protein>
    <recommendedName>
        <fullName evidence="9">Cytochrome P450</fullName>
    </recommendedName>
</protein>
<dbReference type="InterPro" id="IPR001128">
    <property type="entry name" value="Cyt_P450"/>
</dbReference>
<dbReference type="InterPro" id="IPR036396">
    <property type="entry name" value="Cyt_P450_sf"/>
</dbReference>
<dbReference type="AlphaFoldDB" id="A0A7R9LHZ9"/>
<dbReference type="EMBL" id="CAJPIZ010026275">
    <property type="protein sequence ID" value="CAG2118982.1"/>
    <property type="molecule type" value="Genomic_DNA"/>
</dbReference>
<dbReference type="GO" id="GO:0016705">
    <property type="term" value="F:oxidoreductase activity, acting on paired donors, with incorporation or reduction of molecular oxygen"/>
    <property type="evidence" value="ECO:0007669"/>
    <property type="project" value="InterPro"/>
</dbReference>
<evidence type="ECO:0000256" key="4">
    <source>
        <dbReference type="ARBA" id="ARBA00023033"/>
    </source>
</evidence>
<evidence type="ECO:0000256" key="2">
    <source>
        <dbReference type="ARBA" id="ARBA00022723"/>
    </source>
</evidence>
<keyword evidence="3 5" id="KW-0408">Iron</keyword>
<evidence type="ECO:0000256" key="1">
    <source>
        <dbReference type="ARBA" id="ARBA00010617"/>
    </source>
</evidence>
<dbReference type="PRINTS" id="PR00385">
    <property type="entry name" value="P450"/>
</dbReference>
<evidence type="ECO:0000313" key="8">
    <source>
        <dbReference type="Proteomes" id="UP000759131"/>
    </source>
</evidence>
<dbReference type="Proteomes" id="UP000759131">
    <property type="component" value="Unassembled WGS sequence"/>
</dbReference>
<sequence length="425" mass="47595">MLTIWMGWTPMVYISDYNLVKTAFTAKDNALMGRVRSGFALAQIGKHQDILQTDYGSVWASLRRVSHSAVRKVAVSEKLHELVADVVDSSAQTMKRTHPLGAPFDPKCYLYHSVMAILASTAFGKRYQLDDKELAFYGESLEFMQSRTSLLAAIDRIPLLRLIPKYGNYERKVFETARDVTNSCKQQYMAHRKTHSSGVVNDFCDALIEAKEKAIESDGRDGKDSRDGGDNAEAFNDDNLSLVIKNLFAAGTDTTQYTLQWIVLLMANNTEMQIQMRDEIESVIGDRVATSDDKNSCHFVNAFIAETMRYRGVAPIAVTHRAMTDTTIDKYCIEKNTLIISNLWAIHMDPNVWPNPDVFDPKRFVTRDGSFRAKMPGFAPFGIGRRVCLGEKLALADLFLITVRLLQSTNECVFALPAGDGSALE</sequence>
<comment type="similarity">
    <text evidence="1 6">Belongs to the cytochrome P450 family.</text>
</comment>
<evidence type="ECO:0008006" key="9">
    <source>
        <dbReference type="Google" id="ProtNLM"/>
    </source>
</evidence>
<dbReference type="InterPro" id="IPR050182">
    <property type="entry name" value="Cytochrome_P450_fam2"/>
</dbReference>
<dbReference type="InterPro" id="IPR002401">
    <property type="entry name" value="Cyt_P450_E_grp-I"/>
</dbReference>
<name>A0A7R9LHZ9_9ACAR</name>
<organism evidence="7">
    <name type="scientific">Medioppia subpectinata</name>
    <dbReference type="NCBI Taxonomy" id="1979941"/>
    <lineage>
        <taxon>Eukaryota</taxon>
        <taxon>Metazoa</taxon>
        <taxon>Ecdysozoa</taxon>
        <taxon>Arthropoda</taxon>
        <taxon>Chelicerata</taxon>
        <taxon>Arachnida</taxon>
        <taxon>Acari</taxon>
        <taxon>Acariformes</taxon>
        <taxon>Sarcoptiformes</taxon>
        <taxon>Oribatida</taxon>
        <taxon>Brachypylina</taxon>
        <taxon>Oppioidea</taxon>
        <taxon>Oppiidae</taxon>
        <taxon>Medioppia</taxon>
    </lineage>
</organism>
<dbReference type="GO" id="GO:0020037">
    <property type="term" value="F:heme binding"/>
    <property type="evidence" value="ECO:0007669"/>
    <property type="project" value="InterPro"/>
</dbReference>
<comment type="cofactor">
    <cofactor evidence="5">
        <name>heme</name>
        <dbReference type="ChEBI" id="CHEBI:30413"/>
    </cofactor>
</comment>
<keyword evidence="4 6" id="KW-0503">Monooxygenase</keyword>
<feature type="binding site" description="axial binding residue" evidence="5">
    <location>
        <position position="388"/>
    </location>
    <ligand>
        <name>heme</name>
        <dbReference type="ChEBI" id="CHEBI:30413"/>
    </ligand>
    <ligandPart>
        <name>Fe</name>
        <dbReference type="ChEBI" id="CHEBI:18248"/>
    </ligandPart>
</feature>
<keyword evidence="2 5" id="KW-0479">Metal-binding</keyword>
<dbReference type="EMBL" id="OC880850">
    <property type="protein sequence ID" value="CAD7641985.1"/>
    <property type="molecule type" value="Genomic_DNA"/>
</dbReference>
<dbReference type="OrthoDB" id="6513420at2759"/>
<dbReference type="PANTHER" id="PTHR24300:SF417">
    <property type="entry name" value="CYTOCHROME P450 508B1-RELATED"/>
    <property type="match status" value="1"/>
</dbReference>
<evidence type="ECO:0000256" key="5">
    <source>
        <dbReference type="PIRSR" id="PIRSR602401-1"/>
    </source>
</evidence>
<reference evidence="7" key="1">
    <citation type="submission" date="2020-11" db="EMBL/GenBank/DDBJ databases">
        <authorList>
            <person name="Tran Van P."/>
        </authorList>
    </citation>
    <scope>NUCLEOTIDE SEQUENCE</scope>
</reference>
<gene>
    <name evidence="7" type="ORF">OSB1V03_LOCUS18932</name>
</gene>
<keyword evidence="8" id="KW-1185">Reference proteome</keyword>
<dbReference type="Gene3D" id="1.10.630.10">
    <property type="entry name" value="Cytochrome P450"/>
    <property type="match status" value="1"/>
</dbReference>
<dbReference type="InterPro" id="IPR017972">
    <property type="entry name" value="Cyt_P450_CS"/>
</dbReference>
<keyword evidence="5 6" id="KW-0349">Heme</keyword>
<dbReference type="Pfam" id="PF00067">
    <property type="entry name" value="p450"/>
    <property type="match status" value="1"/>
</dbReference>
<evidence type="ECO:0000256" key="3">
    <source>
        <dbReference type="ARBA" id="ARBA00023004"/>
    </source>
</evidence>
<evidence type="ECO:0000313" key="7">
    <source>
        <dbReference type="EMBL" id="CAD7641985.1"/>
    </source>
</evidence>
<dbReference type="PANTHER" id="PTHR24300">
    <property type="entry name" value="CYTOCHROME P450 508A4-RELATED"/>
    <property type="match status" value="1"/>
</dbReference>
<accession>A0A7R9LHZ9</accession>
<proteinExistence type="inferred from homology"/>
<dbReference type="SUPFAM" id="SSF48264">
    <property type="entry name" value="Cytochrome P450"/>
    <property type="match status" value="1"/>
</dbReference>
<dbReference type="GO" id="GO:0004497">
    <property type="term" value="F:monooxygenase activity"/>
    <property type="evidence" value="ECO:0007669"/>
    <property type="project" value="UniProtKB-KW"/>
</dbReference>
<dbReference type="PROSITE" id="PS00086">
    <property type="entry name" value="CYTOCHROME_P450"/>
    <property type="match status" value="1"/>
</dbReference>